<name>A0ABU3S443_9HYPH</name>
<protein>
    <submittedName>
        <fullName evidence="2">Uncharacterized protein</fullName>
    </submittedName>
</protein>
<keyword evidence="3" id="KW-1185">Reference proteome</keyword>
<accession>A0ABU3S443</accession>
<organism evidence="2 3">
    <name type="scientific">Bosea rubneri</name>
    <dbReference type="NCBI Taxonomy" id="3075434"/>
    <lineage>
        <taxon>Bacteria</taxon>
        <taxon>Pseudomonadati</taxon>
        <taxon>Pseudomonadota</taxon>
        <taxon>Alphaproteobacteria</taxon>
        <taxon>Hyphomicrobiales</taxon>
        <taxon>Boseaceae</taxon>
        <taxon>Bosea</taxon>
    </lineage>
</organism>
<dbReference type="RefSeq" id="WP_316017441.1">
    <property type="nucleotide sequence ID" value="NZ_JAWDID010000007.1"/>
</dbReference>
<proteinExistence type="predicted"/>
<dbReference type="EMBL" id="JAWDID010000007">
    <property type="protein sequence ID" value="MDU0339538.1"/>
    <property type="molecule type" value="Genomic_DNA"/>
</dbReference>
<feature type="chain" id="PRO_5046000504" evidence="1">
    <location>
        <begin position="21"/>
        <end position="162"/>
    </location>
</feature>
<feature type="signal peptide" evidence="1">
    <location>
        <begin position="1"/>
        <end position="20"/>
    </location>
</feature>
<evidence type="ECO:0000256" key="1">
    <source>
        <dbReference type="SAM" id="SignalP"/>
    </source>
</evidence>
<sequence>MTARTAAWAVLLALAGPGGAASAAAETKAVLQVDVEGRAGMNRHRLVLTSRSADGRDLMLLFSCRVAEAGTFGVALDLGAGAIWSIEGENVAMSRDRAADISRRMDASGEYLTLGGRAAIAAFGPLLQSPWIGFVVRERYTASFDLAAVGAHVRRFRELCPT</sequence>
<dbReference type="Proteomes" id="UP001254257">
    <property type="component" value="Unassembled WGS sequence"/>
</dbReference>
<gene>
    <name evidence="2" type="ORF">RKE40_06585</name>
</gene>
<evidence type="ECO:0000313" key="2">
    <source>
        <dbReference type="EMBL" id="MDU0339538.1"/>
    </source>
</evidence>
<evidence type="ECO:0000313" key="3">
    <source>
        <dbReference type="Proteomes" id="UP001254257"/>
    </source>
</evidence>
<reference evidence="2 3" key="1">
    <citation type="submission" date="2023-09" db="EMBL/GenBank/DDBJ databases">
        <title>Whole genome shotgun sequencing (WGS) of Bosea sp. ZW T0_25, isolated from stored onions (Allium cepa).</title>
        <authorList>
            <person name="Stoll D.A."/>
            <person name="Huch M."/>
        </authorList>
    </citation>
    <scope>NUCLEOTIDE SEQUENCE [LARGE SCALE GENOMIC DNA]</scope>
    <source>
        <strain evidence="2 3">ZW T0_25</strain>
    </source>
</reference>
<comment type="caution">
    <text evidence="2">The sequence shown here is derived from an EMBL/GenBank/DDBJ whole genome shotgun (WGS) entry which is preliminary data.</text>
</comment>
<keyword evidence="1" id="KW-0732">Signal</keyword>